<dbReference type="Gene3D" id="3.30.200.20">
    <property type="entry name" value="Phosphorylase Kinase, domain 1"/>
    <property type="match status" value="1"/>
</dbReference>
<evidence type="ECO:0000256" key="15">
    <source>
        <dbReference type="ARBA" id="ARBA00023180"/>
    </source>
</evidence>
<dbReference type="Gene3D" id="1.10.510.10">
    <property type="entry name" value="Transferase(Phosphotransferase) domain 1"/>
    <property type="match status" value="1"/>
</dbReference>
<dbReference type="InterPro" id="IPR000719">
    <property type="entry name" value="Prot_kinase_dom"/>
</dbReference>
<feature type="domain" description="Protein kinase" evidence="19">
    <location>
        <begin position="219"/>
        <end position="419"/>
    </location>
</feature>
<evidence type="ECO:0000259" key="19">
    <source>
        <dbReference type="PROSITE" id="PS50011"/>
    </source>
</evidence>
<dbReference type="InterPro" id="IPR001220">
    <property type="entry name" value="Legume_lectin_dom"/>
</dbReference>
<organism evidence="20 21">
    <name type="scientific">Aegilops tauschii subsp. strangulata</name>
    <name type="common">Goatgrass</name>
    <dbReference type="NCBI Taxonomy" id="200361"/>
    <lineage>
        <taxon>Eukaryota</taxon>
        <taxon>Viridiplantae</taxon>
        <taxon>Streptophyta</taxon>
        <taxon>Embryophyta</taxon>
        <taxon>Tracheophyta</taxon>
        <taxon>Spermatophyta</taxon>
        <taxon>Magnoliopsida</taxon>
        <taxon>Liliopsida</taxon>
        <taxon>Poales</taxon>
        <taxon>Poaceae</taxon>
        <taxon>BOP clade</taxon>
        <taxon>Pooideae</taxon>
        <taxon>Triticodae</taxon>
        <taxon>Triticeae</taxon>
        <taxon>Triticinae</taxon>
        <taxon>Aegilops</taxon>
    </lineage>
</organism>
<keyword evidence="15" id="KW-0325">Glycoprotein</keyword>
<evidence type="ECO:0000256" key="4">
    <source>
        <dbReference type="ARBA" id="ARBA00022475"/>
    </source>
</evidence>
<dbReference type="Pfam" id="PF00139">
    <property type="entry name" value="Lectin_legB"/>
    <property type="match status" value="1"/>
</dbReference>
<comment type="similarity">
    <text evidence="2">In the N-terminal section; belongs to the leguminous lectin family.</text>
</comment>
<protein>
    <recommendedName>
        <fullName evidence="19">Protein kinase domain-containing protein</fullName>
    </recommendedName>
</protein>
<evidence type="ECO:0000256" key="5">
    <source>
        <dbReference type="ARBA" id="ARBA00022679"/>
    </source>
</evidence>
<dbReference type="STRING" id="200361.A0A453AI95"/>
<evidence type="ECO:0000256" key="1">
    <source>
        <dbReference type="ARBA" id="ARBA00004251"/>
    </source>
</evidence>
<dbReference type="InterPro" id="IPR008271">
    <property type="entry name" value="Ser/Thr_kinase_AS"/>
</dbReference>
<reference evidence="20" key="3">
    <citation type="journal article" date="2017" name="Nature">
        <title>Genome sequence of the progenitor of the wheat D genome Aegilops tauschii.</title>
        <authorList>
            <person name="Luo M.C."/>
            <person name="Gu Y.Q."/>
            <person name="Puiu D."/>
            <person name="Wang H."/>
            <person name="Twardziok S.O."/>
            <person name="Deal K.R."/>
            <person name="Huo N."/>
            <person name="Zhu T."/>
            <person name="Wang L."/>
            <person name="Wang Y."/>
            <person name="McGuire P.E."/>
            <person name="Liu S."/>
            <person name="Long H."/>
            <person name="Ramasamy R.K."/>
            <person name="Rodriguez J.C."/>
            <person name="Van S.L."/>
            <person name="Yuan L."/>
            <person name="Wang Z."/>
            <person name="Xia Z."/>
            <person name="Xiao L."/>
            <person name="Anderson O.D."/>
            <person name="Ouyang S."/>
            <person name="Liang Y."/>
            <person name="Zimin A.V."/>
            <person name="Pertea G."/>
            <person name="Qi P."/>
            <person name="Bennetzen J.L."/>
            <person name="Dai X."/>
            <person name="Dawson M.W."/>
            <person name="Muller H.G."/>
            <person name="Kugler K."/>
            <person name="Rivarola-Duarte L."/>
            <person name="Spannagl M."/>
            <person name="Mayer K.F.X."/>
            <person name="Lu F.H."/>
            <person name="Bevan M.W."/>
            <person name="Leroy P."/>
            <person name="Li P."/>
            <person name="You F.M."/>
            <person name="Sun Q."/>
            <person name="Liu Z."/>
            <person name="Lyons E."/>
            <person name="Wicker T."/>
            <person name="Salzberg S.L."/>
            <person name="Devos K.M."/>
            <person name="Dvorak J."/>
        </authorList>
    </citation>
    <scope>NUCLEOTIDE SEQUENCE [LARGE SCALE GENOMIC DNA]</scope>
    <source>
        <strain evidence="20">cv. AL8/78</strain>
    </source>
</reference>
<name>A0A453AI95_AEGTS</name>
<comment type="similarity">
    <text evidence="17">Belongs to the protein kinase superfamily.</text>
</comment>
<dbReference type="InterPro" id="IPR013320">
    <property type="entry name" value="ConA-like_dom_sf"/>
</dbReference>
<evidence type="ECO:0000256" key="14">
    <source>
        <dbReference type="ARBA" id="ARBA00023170"/>
    </source>
</evidence>
<dbReference type="PANTHER" id="PTHR27007">
    <property type="match status" value="1"/>
</dbReference>
<keyword evidence="21" id="KW-1185">Reference proteome</keyword>
<dbReference type="Gene3D" id="2.60.120.200">
    <property type="match status" value="1"/>
</dbReference>
<dbReference type="SMART" id="SM00220">
    <property type="entry name" value="S_TKc"/>
    <property type="match status" value="1"/>
</dbReference>
<reference evidence="20" key="5">
    <citation type="journal article" date="2021" name="G3 (Bethesda)">
        <title>Aegilops tauschii genome assembly Aet v5.0 features greater sequence contiguity and improved annotation.</title>
        <authorList>
            <person name="Wang L."/>
            <person name="Zhu T."/>
            <person name="Rodriguez J.C."/>
            <person name="Deal K.R."/>
            <person name="Dubcovsky J."/>
            <person name="McGuire P.E."/>
            <person name="Lux T."/>
            <person name="Spannagl M."/>
            <person name="Mayer K.F.X."/>
            <person name="Baldrich P."/>
            <person name="Meyers B.C."/>
            <person name="Huo N."/>
            <person name="Gu Y.Q."/>
            <person name="Zhou H."/>
            <person name="Devos K.M."/>
            <person name="Bennetzen J.L."/>
            <person name="Unver T."/>
            <person name="Budak H."/>
            <person name="Gulick P.J."/>
            <person name="Galiba G."/>
            <person name="Kalapos B."/>
            <person name="Nelson D.R."/>
            <person name="Li P."/>
            <person name="You F.M."/>
            <person name="Luo M.C."/>
            <person name="Dvorak J."/>
        </authorList>
    </citation>
    <scope>NUCLEOTIDE SEQUENCE [LARGE SCALE GENOMIC DNA]</scope>
    <source>
        <strain evidence="20">cv. AL8/78</strain>
    </source>
</reference>
<dbReference type="InterPro" id="IPR050528">
    <property type="entry name" value="L-type_Lectin-RKs"/>
</dbReference>
<evidence type="ECO:0000256" key="6">
    <source>
        <dbReference type="ARBA" id="ARBA00022692"/>
    </source>
</evidence>
<keyword evidence="12 18" id="KW-1133">Transmembrane helix</keyword>
<evidence type="ECO:0000256" key="3">
    <source>
        <dbReference type="ARBA" id="ARBA00010217"/>
    </source>
</evidence>
<dbReference type="CDD" id="cd06899">
    <property type="entry name" value="lectin_legume_LecRK_Arcelin_ConA"/>
    <property type="match status" value="1"/>
</dbReference>
<evidence type="ECO:0000313" key="21">
    <source>
        <dbReference type="Proteomes" id="UP000015105"/>
    </source>
</evidence>
<evidence type="ECO:0000313" key="20">
    <source>
        <dbReference type="EnsemblPlants" id="AET2Gv20143500.1"/>
    </source>
</evidence>
<feature type="transmembrane region" description="Helical" evidence="18">
    <location>
        <begin position="165"/>
        <end position="185"/>
    </location>
</feature>
<dbReference type="GO" id="GO:0004674">
    <property type="term" value="F:protein serine/threonine kinase activity"/>
    <property type="evidence" value="ECO:0007669"/>
    <property type="project" value="UniProtKB-KW"/>
</dbReference>
<keyword evidence="13 18" id="KW-0472">Membrane</keyword>
<dbReference type="PROSITE" id="PS00107">
    <property type="entry name" value="PROTEIN_KINASE_ATP"/>
    <property type="match status" value="1"/>
</dbReference>
<keyword evidence="7" id="KW-0732">Signal</keyword>
<evidence type="ECO:0000256" key="13">
    <source>
        <dbReference type="ARBA" id="ARBA00023136"/>
    </source>
</evidence>
<dbReference type="Proteomes" id="UP000015105">
    <property type="component" value="Chromosome 2D"/>
</dbReference>
<dbReference type="GO" id="GO:0030246">
    <property type="term" value="F:carbohydrate binding"/>
    <property type="evidence" value="ECO:0007669"/>
    <property type="project" value="UniProtKB-KW"/>
</dbReference>
<dbReference type="InterPro" id="IPR011009">
    <property type="entry name" value="Kinase-like_dom_sf"/>
</dbReference>
<evidence type="ECO:0000256" key="7">
    <source>
        <dbReference type="ARBA" id="ARBA00022729"/>
    </source>
</evidence>
<dbReference type="PROSITE" id="PS50011">
    <property type="entry name" value="PROTEIN_KINASE_DOM"/>
    <property type="match status" value="1"/>
</dbReference>
<keyword evidence="10" id="KW-0418">Kinase</keyword>
<dbReference type="GO" id="GO:0005524">
    <property type="term" value="F:ATP binding"/>
    <property type="evidence" value="ECO:0007669"/>
    <property type="project" value="UniProtKB-UniRule"/>
</dbReference>
<evidence type="ECO:0000256" key="8">
    <source>
        <dbReference type="ARBA" id="ARBA00022734"/>
    </source>
</evidence>
<keyword evidence="5" id="KW-0808">Transferase</keyword>
<comment type="similarity">
    <text evidence="3">In the C-terminal section; belongs to the protein kinase superfamily. Ser/Thr protein kinase family.</text>
</comment>
<dbReference type="EnsemblPlants" id="AET2Gv20143500.1">
    <property type="protein sequence ID" value="AET2Gv20143500.1"/>
    <property type="gene ID" value="AET2Gv20143500"/>
</dbReference>
<evidence type="ECO:0000256" key="10">
    <source>
        <dbReference type="ARBA" id="ARBA00022777"/>
    </source>
</evidence>
<dbReference type="GO" id="GO:0005886">
    <property type="term" value="C:plasma membrane"/>
    <property type="evidence" value="ECO:0007669"/>
    <property type="project" value="UniProtKB-SubCell"/>
</dbReference>
<reference evidence="21" key="1">
    <citation type="journal article" date="2014" name="Science">
        <title>Ancient hybridizations among the ancestral genomes of bread wheat.</title>
        <authorList>
            <consortium name="International Wheat Genome Sequencing Consortium,"/>
            <person name="Marcussen T."/>
            <person name="Sandve S.R."/>
            <person name="Heier L."/>
            <person name="Spannagl M."/>
            <person name="Pfeifer M."/>
            <person name="Jakobsen K.S."/>
            <person name="Wulff B.B."/>
            <person name="Steuernagel B."/>
            <person name="Mayer K.F."/>
            <person name="Olsen O.A."/>
        </authorList>
    </citation>
    <scope>NUCLEOTIDE SEQUENCE [LARGE SCALE GENOMIC DNA]</scope>
    <source>
        <strain evidence="21">cv. AL8/78</strain>
    </source>
</reference>
<keyword evidence="6 18" id="KW-0812">Transmembrane</keyword>
<keyword evidence="14" id="KW-0675">Receptor</keyword>
<dbReference type="SUPFAM" id="SSF56112">
    <property type="entry name" value="Protein kinase-like (PK-like)"/>
    <property type="match status" value="1"/>
</dbReference>
<evidence type="ECO:0000256" key="11">
    <source>
        <dbReference type="ARBA" id="ARBA00022840"/>
    </source>
</evidence>
<sequence>MKNSSPTNHFFAVELDTALTIEIQETTANHIGIDINSLNSAKSYYAGYYDDRSGSFQNLSLSSGEAKQVQVEYNGEEKQINVTIAPVEMEKPARPLISYTYDLSTVLQEPAYIGFSSSTGPVDSQHYVLGWSLNMNRPASALDITKLPKLPREGPKPRSTLLETILPIATATFIIVAGAITILLVNRKLRYSELKEDWEVEFGPHRFSYKDSYHATEGFKSKHLLGAGGFGKVYKGVLPSSKLDVAMKKVSRESMQGMIEFIVEVVSIGHIRHGNLVQLLGYFMRKGELLLVYEYMSNGSLHKYLYYDEYNTTLNWARMFQIMKDIATGLLYLHEKWEKVVVHRDIKAGNVLLDSKMNGRLGDFGLARLYDHDTDLQATHVVGTMGYLAPEFIRTGKASPLTDMFAFGAFLLEVTCGQR</sequence>
<evidence type="ECO:0000256" key="18">
    <source>
        <dbReference type="SAM" id="Phobius"/>
    </source>
</evidence>
<evidence type="ECO:0000256" key="9">
    <source>
        <dbReference type="ARBA" id="ARBA00022741"/>
    </source>
</evidence>
<comment type="subcellular location">
    <subcellularLocation>
        <location evidence="1">Cell membrane</location>
        <topology evidence="1">Single-pass type I membrane protein</topology>
    </subcellularLocation>
</comment>
<accession>A0A453AI95</accession>
<keyword evidence="17" id="KW-0723">Serine/threonine-protein kinase</keyword>
<dbReference type="PROSITE" id="PS00108">
    <property type="entry name" value="PROTEIN_KINASE_ST"/>
    <property type="match status" value="1"/>
</dbReference>
<dbReference type="AlphaFoldDB" id="A0A453AI95"/>
<evidence type="ECO:0000256" key="17">
    <source>
        <dbReference type="RuleBase" id="RU000304"/>
    </source>
</evidence>
<keyword evidence="8" id="KW-0430">Lectin</keyword>
<dbReference type="SUPFAM" id="SSF49899">
    <property type="entry name" value="Concanavalin A-like lectins/glucanases"/>
    <property type="match status" value="1"/>
</dbReference>
<evidence type="ECO:0000256" key="2">
    <source>
        <dbReference type="ARBA" id="ARBA00008536"/>
    </source>
</evidence>
<dbReference type="FunFam" id="1.10.510.10:FF:000240">
    <property type="entry name" value="Lectin-domain containing receptor kinase A4.3"/>
    <property type="match status" value="1"/>
</dbReference>
<keyword evidence="4" id="KW-1003">Cell membrane</keyword>
<evidence type="ECO:0000256" key="12">
    <source>
        <dbReference type="ARBA" id="ARBA00022989"/>
    </source>
</evidence>
<dbReference type="Pfam" id="PF00069">
    <property type="entry name" value="Pkinase"/>
    <property type="match status" value="1"/>
</dbReference>
<keyword evidence="9 16" id="KW-0547">Nucleotide-binding</keyword>
<dbReference type="GO" id="GO:0002229">
    <property type="term" value="P:defense response to oomycetes"/>
    <property type="evidence" value="ECO:0007669"/>
    <property type="project" value="UniProtKB-ARBA"/>
</dbReference>
<proteinExistence type="inferred from homology"/>
<dbReference type="InterPro" id="IPR017441">
    <property type="entry name" value="Protein_kinase_ATP_BS"/>
</dbReference>
<reference evidence="21" key="2">
    <citation type="journal article" date="2017" name="Nat. Plants">
        <title>The Aegilops tauschii genome reveals multiple impacts of transposons.</title>
        <authorList>
            <person name="Zhao G."/>
            <person name="Zou C."/>
            <person name="Li K."/>
            <person name="Wang K."/>
            <person name="Li T."/>
            <person name="Gao L."/>
            <person name="Zhang X."/>
            <person name="Wang H."/>
            <person name="Yang Z."/>
            <person name="Liu X."/>
            <person name="Jiang W."/>
            <person name="Mao L."/>
            <person name="Kong X."/>
            <person name="Jiao Y."/>
            <person name="Jia J."/>
        </authorList>
    </citation>
    <scope>NUCLEOTIDE SEQUENCE [LARGE SCALE GENOMIC DNA]</scope>
    <source>
        <strain evidence="21">cv. AL8/78</strain>
    </source>
</reference>
<dbReference type="Gramene" id="AET2Gv20143500.1">
    <property type="protein sequence ID" value="AET2Gv20143500.1"/>
    <property type="gene ID" value="AET2Gv20143500"/>
</dbReference>
<evidence type="ECO:0000256" key="16">
    <source>
        <dbReference type="PROSITE-ProRule" id="PRU10141"/>
    </source>
</evidence>
<keyword evidence="11 16" id="KW-0067">ATP-binding</keyword>
<feature type="binding site" evidence="16">
    <location>
        <position position="248"/>
    </location>
    <ligand>
        <name>ATP</name>
        <dbReference type="ChEBI" id="CHEBI:30616"/>
    </ligand>
</feature>
<reference evidence="20" key="4">
    <citation type="submission" date="2019-03" db="UniProtKB">
        <authorList>
            <consortium name="EnsemblPlants"/>
        </authorList>
    </citation>
    <scope>IDENTIFICATION</scope>
</reference>